<dbReference type="InterPro" id="IPR014710">
    <property type="entry name" value="RmlC-like_jellyroll"/>
</dbReference>
<dbReference type="InterPro" id="IPR050503">
    <property type="entry name" value="cAMP-dep_PK_reg_su-like"/>
</dbReference>
<dbReference type="InterPro" id="IPR018490">
    <property type="entry name" value="cNMP-bd_dom_sf"/>
</dbReference>
<dbReference type="GO" id="GO:0034236">
    <property type="term" value="F:protein kinase A catalytic subunit binding"/>
    <property type="evidence" value="ECO:0007669"/>
    <property type="project" value="TreeGrafter"/>
</dbReference>
<reference evidence="2 5" key="3">
    <citation type="submission" date="2018-08" db="EMBL/GenBank/DDBJ databases">
        <title>Complete genome of the Arcobacter marinus type strain JCM 15502.</title>
        <authorList>
            <person name="Miller W.G."/>
            <person name="Yee E."/>
            <person name="Huynh S."/>
            <person name="Parker C.T."/>
        </authorList>
    </citation>
    <scope>NUCLEOTIDE SEQUENCE [LARGE SCALE GENOMIC DNA]</scope>
    <source>
        <strain evidence="2 5">JCM 15502</strain>
    </source>
</reference>
<dbReference type="RefSeq" id="WP_099309836.1">
    <property type="nucleotide sequence ID" value="NZ_CP032101.1"/>
</dbReference>
<sequence>MQEYIKSKLDNFYQIIEYHQGILGINDTLGNNEYLSIKDKIFNILNLFSVMDPQFETKLMKKFLNDTVCLIEHFYNIDMKYNAKQIYDEYDNKDEIKFEDFEKEFKKVLKDEKLRAVKVMNTKLYYLDLYIWNEAMRSQILTKFIKNFTTSNIFGTRDFLRHTNKNFNSICQFKINSTCKPLEVEYSKNEIGELKSLEPKEEIECEDIVQKLVDSKKNIRFFKDMRDEDIKHIVKDVKFIRYKPHEVIISLYDEGDDIFFIVEGSCRAIIGANIVGEIKQNQIFGEFAPITKEKRSATVRANTKVKVISFKLALELYEEDPYVFTQLYKNVISELVQKINAKNLNKL</sequence>
<dbReference type="GO" id="GO:0005829">
    <property type="term" value="C:cytosol"/>
    <property type="evidence" value="ECO:0007669"/>
    <property type="project" value="TreeGrafter"/>
</dbReference>
<feature type="domain" description="Cyclic nucleotide-binding" evidence="1">
    <location>
        <begin position="221"/>
        <end position="310"/>
    </location>
</feature>
<dbReference type="Gene3D" id="2.60.120.10">
    <property type="entry name" value="Jelly Rolls"/>
    <property type="match status" value="1"/>
</dbReference>
<evidence type="ECO:0000313" key="4">
    <source>
        <dbReference type="Proteomes" id="UP000224740"/>
    </source>
</evidence>
<dbReference type="PROSITE" id="PS50042">
    <property type="entry name" value="CNMP_BINDING_3"/>
    <property type="match status" value="1"/>
</dbReference>
<dbReference type="Proteomes" id="UP000224740">
    <property type="component" value="Unassembled WGS sequence"/>
</dbReference>
<dbReference type="CDD" id="cd00038">
    <property type="entry name" value="CAP_ED"/>
    <property type="match status" value="1"/>
</dbReference>
<reference evidence="4" key="1">
    <citation type="submission" date="2017-09" db="EMBL/GenBank/DDBJ databases">
        <title>Arcobacter canalis sp. nov., a new species isolated from a water canal contaminated with urban sewage.</title>
        <authorList>
            <person name="Perez-Cataluna A."/>
            <person name="Salas-Masso N."/>
            <person name="Figueras M.J."/>
        </authorList>
    </citation>
    <scope>NUCLEOTIDE SEQUENCE [LARGE SCALE GENOMIC DNA]</scope>
    <source>
        <strain evidence="4">CECT 7727</strain>
    </source>
</reference>
<dbReference type="Proteomes" id="UP000264693">
    <property type="component" value="Chromosome"/>
</dbReference>
<protein>
    <submittedName>
        <fullName evidence="2">Cyclic nucleotide-binding domain-containing protein</fullName>
    </submittedName>
</protein>
<dbReference type="SMART" id="SM00100">
    <property type="entry name" value="cNMP"/>
    <property type="match status" value="1"/>
</dbReference>
<dbReference type="GO" id="GO:0004862">
    <property type="term" value="F:cAMP-dependent protein kinase inhibitor activity"/>
    <property type="evidence" value="ECO:0007669"/>
    <property type="project" value="TreeGrafter"/>
</dbReference>
<dbReference type="EMBL" id="CP032101">
    <property type="protein sequence ID" value="AXX86190.1"/>
    <property type="molecule type" value="Genomic_DNA"/>
</dbReference>
<evidence type="ECO:0000259" key="1">
    <source>
        <dbReference type="PROSITE" id="PS50042"/>
    </source>
</evidence>
<evidence type="ECO:0000313" key="5">
    <source>
        <dbReference type="Proteomes" id="UP000264693"/>
    </source>
</evidence>
<dbReference type="AlphaFoldDB" id="A0A347THW2"/>
<organism evidence="2 5">
    <name type="scientific">Malaciobacter marinus</name>
    <dbReference type="NCBI Taxonomy" id="505249"/>
    <lineage>
        <taxon>Bacteria</taxon>
        <taxon>Pseudomonadati</taxon>
        <taxon>Campylobacterota</taxon>
        <taxon>Epsilonproteobacteria</taxon>
        <taxon>Campylobacterales</taxon>
        <taxon>Arcobacteraceae</taxon>
        <taxon>Malaciobacter</taxon>
    </lineage>
</organism>
<dbReference type="Pfam" id="PF00027">
    <property type="entry name" value="cNMP_binding"/>
    <property type="match status" value="1"/>
</dbReference>
<reference evidence="3" key="2">
    <citation type="submission" date="2017-09" db="EMBL/GenBank/DDBJ databases">
        <authorList>
            <person name="Perez-Cataluna A."/>
            <person name="Figueras M.J."/>
            <person name="Salas-Masso N."/>
        </authorList>
    </citation>
    <scope>NUCLEOTIDE SEQUENCE</scope>
    <source>
        <strain evidence="3">CECT 7727</strain>
    </source>
</reference>
<dbReference type="PANTHER" id="PTHR11635:SF152">
    <property type="entry name" value="CAMP-DEPENDENT PROTEIN KINASE TYPE I REGULATORY SUBUNIT-RELATED"/>
    <property type="match status" value="1"/>
</dbReference>
<dbReference type="SUPFAM" id="SSF51206">
    <property type="entry name" value="cAMP-binding domain-like"/>
    <property type="match status" value="1"/>
</dbReference>
<keyword evidence="4" id="KW-1185">Reference proteome</keyword>
<dbReference type="GO" id="GO:0030552">
    <property type="term" value="F:cAMP binding"/>
    <property type="evidence" value="ECO:0007669"/>
    <property type="project" value="TreeGrafter"/>
</dbReference>
<accession>A0A347THW2</accession>
<dbReference type="InterPro" id="IPR000595">
    <property type="entry name" value="cNMP-bd_dom"/>
</dbReference>
<name>A0A347THW2_9BACT</name>
<dbReference type="GO" id="GO:0005952">
    <property type="term" value="C:cAMP-dependent protein kinase complex"/>
    <property type="evidence" value="ECO:0007669"/>
    <property type="project" value="InterPro"/>
</dbReference>
<proteinExistence type="predicted"/>
<gene>
    <name evidence="2" type="ORF">AMRN_0422</name>
    <name evidence="3" type="ORF">CPH92_00350</name>
</gene>
<evidence type="ECO:0000313" key="3">
    <source>
        <dbReference type="EMBL" id="PHO16758.1"/>
    </source>
</evidence>
<dbReference type="EMBL" id="NXAO01000001">
    <property type="protein sequence ID" value="PHO16758.1"/>
    <property type="molecule type" value="Genomic_DNA"/>
</dbReference>
<dbReference type="KEGG" id="amar:AMRN_0422"/>
<dbReference type="PANTHER" id="PTHR11635">
    <property type="entry name" value="CAMP-DEPENDENT PROTEIN KINASE REGULATORY CHAIN"/>
    <property type="match status" value="1"/>
</dbReference>
<evidence type="ECO:0000313" key="2">
    <source>
        <dbReference type="EMBL" id="AXX86190.1"/>
    </source>
</evidence>